<keyword evidence="3" id="KW-1185">Reference proteome</keyword>
<comment type="caution">
    <text evidence="2">The sequence shown here is derived from an EMBL/GenBank/DDBJ whole genome shotgun (WGS) entry which is preliminary data.</text>
</comment>
<sequence length="186" mass="20188">MRKDSGKQGNQFAVAARTGALSEARGPRLDPVSLMEGDRQQCNEREKLANRRGTGTMVSRQDDARFASAHSTHSKREASSQRRTMSIRRRQSKAEAEDRWQGPCAADLRLSRPSEKGEIRKYDGGIDSGGGTASAAGAGGGSRDEDESAPEPRRGGSESPAHGAKALAFSASYYHQREFHQGRPKM</sequence>
<reference evidence="2" key="1">
    <citation type="journal article" date="2023" name="Science">
        <title>Genome structures resolve the early diversification of teleost fishes.</title>
        <authorList>
            <person name="Parey E."/>
            <person name="Louis A."/>
            <person name="Montfort J."/>
            <person name="Bouchez O."/>
            <person name="Roques C."/>
            <person name="Iampietro C."/>
            <person name="Lluch J."/>
            <person name="Castinel A."/>
            <person name="Donnadieu C."/>
            <person name="Desvignes T."/>
            <person name="Floi Bucao C."/>
            <person name="Jouanno E."/>
            <person name="Wen M."/>
            <person name="Mejri S."/>
            <person name="Dirks R."/>
            <person name="Jansen H."/>
            <person name="Henkel C."/>
            <person name="Chen W.J."/>
            <person name="Zahm M."/>
            <person name="Cabau C."/>
            <person name="Klopp C."/>
            <person name="Thompson A.W."/>
            <person name="Robinson-Rechavi M."/>
            <person name="Braasch I."/>
            <person name="Lecointre G."/>
            <person name="Bobe J."/>
            <person name="Postlethwait J.H."/>
            <person name="Berthelot C."/>
            <person name="Roest Crollius H."/>
            <person name="Guiguen Y."/>
        </authorList>
    </citation>
    <scope>NUCLEOTIDE SEQUENCE</scope>
    <source>
        <strain evidence="2">NC1722</strain>
    </source>
</reference>
<name>A0AAD7SYH6_9TELE</name>
<accession>A0AAD7SYH6</accession>
<evidence type="ECO:0000313" key="2">
    <source>
        <dbReference type="EMBL" id="KAJ8411038.1"/>
    </source>
</evidence>
<dbReference type="EMBL" id="JAINUG010000024">
    <property type="protein sequence ID" value="KAJ8411038.1"/>
    <property type="molecule type" value="Genomic_DNA"/>
</dbReference>
<organism evidence="2 3">
    <name type="scientific">Aldrovandia affinis</name>
    <dbReference type="NCBI Taxonomy" id="143900"/>
    <lineage>
        <taxon>Eukaryota</taxon>
        <taxon>Metazoa</taxon>
        <taxon>Chordata</taxon>
        <taxon>Craniata</taxon>
        <taxon>Vertebrata</taxon>
        <taxon>Euteleostomi</taxon>
        <taxon>Actinopterygii</taxon>
        <taxon>Neopterygii</taxon>
        <taxon>Teleostei</taxon>
        <taxon>Notacanthiformes</taxon>
        <taxon>Halosauridae</taxon>
        <taxon>Aldrovandia</taxon>
    </lineage>
</organism>
<protein>
    <submittedName>
        <fullName evidence="2">Uncharacterized protein</fullName>
    </submittedName>
</protein>
<gene>
    <name evidence="2" type="ORF">AAFF_G00180730</name>
</gene>
<evidence type="ECO:0000256" key="1">
    <source>
        <dbReference type="SAM" id="MobiDB-lite"/>
    </source>
</evidence>
<feature type="compositionally biased region" description="Gly residues" evidence="1">
    <location>
        <begin position="126"/>
        <end position="141"/>
    </location>
</feature>
<feature type="compositionally biased region" description="Basic and acidic residues" evidence="1">
    <location>
        <begin position="175"/>
        <end position="186"/>
    </location>
</feature>
<feature type="compositionally biased region" description="Basic and acidic residues" evidence="1">
    <location>
        <begin position="109"/>
        <end position="124"/>
    </location>
</feature>
<feature type="region of interest" description="Disordered" evidence="1">
    <location>
        <begin position="1"/>
        <end position="186"/>
    </location>
</feature>
<feature type="compositionally biased region" description="Basic and acidic residues" evidence="1">
    <location>
        <begin position="36"/>
        <end position="49"/>
    </location>
</feature>
<dbReference type="Proteomes" id="UP001221898">
    <property type="component" value="Unassembled WGS sequence"/>
</dbReference>
<evidence type="ECO:0000313" key="3">
    <source>
        <dbReference type="Proteomes" id="UP001221898"/>
    </source>
</evidence>
<dbReference type="AlphaFoldDB" id="A0AAD7SYH6"/>
<proteinExistence type="predicted"/>